<dbReference type="Pfam" id="PF07749">
    <property type="entry name" value="ERp29"/>
    <property type="match status" value="1"/>
</dbReference>
<evidence type="ECO:0000259" key="5">
    <source>
        <dbReference type="Pfam" id="PF07912"/>
    </source>
</evidence>
<dbReference type="OrthoDB" id="417262at2759"/>
<sequence>MAALSSSFLLFVAAAFLHLFIPTWALHTVGSLPLDTVTFYKVIPKQKYVLVKIDTQYPYGEKQDEFKKLAENSASSKELLVAEVGISDYGEKENSELGTKYKVEKDDYPVYLLFTNGDLENPVHYTGEIKQDAIQQWLKSKGVWVGMLGCLEEYDSLAAEFRSTSAQEERQKIMEKVKAMIQEMPESEQKSAEQYHKIMSKVLAQGDSFVHSEIARIGKLLEESKMSSAKKVEFQKRQNILSSFQVPSVAKEDL</sequence>
<feature type="signal peptide" evidence="3">
    <location>
        <begin position="1"/>
        <end position="25"/>
    </location>
</feature>
<feature type="chain" id="PRO_5018968273" description="Endoplasmic reticulum resident protein 29" evidence="3">
    <location>
        <begin position="26"/>
        <end position="254"/>
    </location>
</feature>
<evidence type="ECO:0000256" key="3">
    <source>
        <dbReference type="SAM" id="SignalP"/>
    </source>
</evidence>
<evidence type="ECO:0000313" key="7">
    <source>
        <dbReference type="Proteomes" id="UP000287033"/>
    </source>
</evidence>
<feature type="domain" description="Endoplasmic reticulum resident protein 29 C-terminal" evidence="4">
    <location>
        <begin position="149"/>
        <end position="244"/>
    </location>
</feature>
<dbReference type="PANTHER" id="PTHR12211:SF0">
    <property type="entry name" value="ENDOPLASMIC RETICULUM RESIDENT PROTEIN 29"/>
    <property type="match status" value="1"/>
</dbReference>
<keyword evidence="3" id="KW-0732">Signal</keyword>
<dbReference type="OMA" id="FPYGDKH"/>
<dbReference type="CDD" id="cd00238">
    <property type="entry name" value="ERp29c"/>
    <property type="match status" value="1"/>
</dbReference>
<reference evidence="6 7" key="1">
    <citation type="journal article" date="2018" name="Nat. Ecol. Evol.">
        <title>Shark genomes provide insights into elasmobranch evolution and the origin of vertebrates.</title>
        <authorList>
            <person name="Hara Y"/>
            <person name="Yamaguchi K"/>
            <person name="Onimaru K"/>
            <person name="Kadota M"/>
            <person name="Koyanagi M"/>
            <person name="Keeley SD"/>
            <person name="Tatsumi K"/>
            <person name="Tanaka K"/>
            <person name="Motone F"/>
            <person name="Kageyama Y"/>
            <person name="Nozu R"/>
            <person name="Adachi N"/>
            <person name="Nishimura O"/>
            <person name="Nakagawa R"/>
            <person name="Tanegashima C"/>
            <person name="Kiyatake I"/>
            <person name="Matsumoto R"/>
            <person name="Murakumo K"/>
            <person name="Nishida K"/>
            <person name="Terakita A"/>
            <person name="Kuratani S"/>
            <person name="Sato K"/>
            <person name="Hyodo S Kuraku.S."/>
        </authorList>
    </citation>
    <scope>NUCLEOTIDE SEQUENCE [LARGE SCALE GENOMIC DNA]</scope>
</reference>
<dbReference type="InterPro" id="IPR011679">
    <property type="entry name" value="ERp29_C"/>
</dbReference>
<proteinExistence type="predicted"/>
<dbReference type="GO" id="GO:0009306">
    <property type="term" value="P:protein secretion"/>
    <property type="evidence" value="ECO:0007669"/>
    <property type="project" value="InterPro"/>
</dbReference>
<organism evidence="6 7">
    <name type="scientific">Chiloscyllium punctatum</name>
    <name type="common">Brownbanded bambooshark</name>
    <name type="synonym">Hemiscyllium punctatum</name>
    <dbReference type="NCBI Taxonomy" id="137246"/>
    <lineage>
        <taxon>Eukaryota</taxon>
        <taxon>Metazoa</taxon>
        <taxon>Chordata</taxon>
        <taxon>Craniata</taxon>
        <taxon>Vertebrata</taxon>
        <taxon>Chondrichthyes</taxon>
        <taxon>Elasmobranchii</taxon>
        <taxon>Galeomorphii</taxon>
        <taxon>Galeoidea</taxon>
        <taxon>Orectolobiformes</taxon>
        <taxon>Hemiscylliidae</taxon>
        <taxon>Chiloscyllium</taxon>
    </lineage>
</organism>
<dbReference type="SUPFAM" id="SSF47933">
    <property type="entry name" value="ERP29 C domain-like"/>
    <property type="match status" value="1"/>
</dbReference>
<dbReference type="AlphaFoldDB" id="A0A401S6Z8"/>
<dbReference type="SUPFAM" id="SSF52833">
    <property type="entry name" value="Thioredoxin-like"/>
    <property type="match status" value="1"/>
</dbReference>
<keyword evidence="2" id="KW-0256">Endoplasmic reticulum</keyword>
<dbReference type="PANTHER" id="PTHR12211">
    <property type="entry name" value="ENDOPLASMIC RETICULUM PROTEIN ERP29"/>
    <property type="match status" value="1"/>
</dbReference>
<dbReference type="Proteomes" id="UP000287033">
    <property type="component" value="Unassembled WGS sequence"/>
</dbReference>
<dbReference type="Gene3D" id="3.40.30.10">
    <property type="entry name" value="Glutaredoxin"/>
    <property type="match status" value="1"/>
</dbReference>
<accession>A0A401S6Z8</accession>
<evidence type="ECO:0000256" key="2">
    <source>
        <dbReference type="ARBA" id="ARBA00022824"/>
    </source>
</evidence>
<dbReference type="EMBL" id="BEZZ01000112">
    <property type="protein sequence ID" value="GCC26159.1"/>
    <property type="molecule type" value="Genomic_DNA"/>
</dbReference>
<dbReference type="GO" id="GO:0005788">
    <property type="term" value="C:endoplasmic reticulum lumen"/>
    <property type="evidence" value="ECO:0007669"/>
    <property type="project" value="InterPro"/>
</dbReference>
<dbReference type="Pfam" id="PF07912">
    <property type="entry name" value="ERp29_N"/>
    <property type="match status" value="1"/>
</dbReference>
<comment type="caution">
    <text evidence="6">The sequence shown here is derived from an EMBL/GenBank/DDBJ whole genome shotgun (WGS) entry which is preliminary data.</text>
</comment>
<name>A0A401S6Z8_CHIPU</name>
<dbReference type="InterPro" id="IPR016855">
    <property type="entry name" value="ERp29"/>
</dbReference>
<keyword evidence="7" id="KW-1185">Reference proteome</keyword>
<dbReference type="Gene3D" id="1.20.1150.12">
    <property type="entry name" value="Endoplasmic reticulum resident protein 29, C-terminal domain"/>
    <property type="match status" value="1"/>
</dbReference>
<dbReference type="STRING" id="137246.A0A401S6Z8"/>
<dbReference type="InterPro" id="IPR036356">
    <property type="entry name" value="ERp29_C_sf"/>
</dbReference>
<dbReference type="InterPro" id="IPR036249">
    <property type="entry name" value="Thioredoxin-like_sf"/>
</dbReference>
<dbReference type="FunFam" id="3.40.30.10:FF:000133">
    <property type="entry name" value="Endoplasmic reticulum resident protein 29"/>
    <property type="match status" value="1"/>
</dbReference>
<dbReference type="InterPro" id="IPR012883">
    <property type="entry name" value="ERp29_N"/>
</dbReference>
<feature type="domain" description="ERp29 N-terminal" evidence="5">
    <location>
        <begin position="26"/>
        <end position="147"/>
    </location>
</feature>
<evidence type="ECO:0000313" key="6">
    <source>
        <dbReference type="EMBL" id="GCC26159.1"/>
    </source>
</evidence>
<evidence type="ECO:0000259" key="4">
    <source>
        <dbReference type="Pfam" id="PF07749"/>
    </source>
</evidence>
<dbReference type="FunFam" id="1.20.1150.12:FF:000001">
    <property type="entry name" value="Endoplasmic reticulum resident protein 29"/>
    <property type="match status" value="1"/>
</dbReference>
<evidence type="ECO:0000256" key="1">
    <source>
        <dbReference type="ARBA" id="ARBA00014173"/>
    </source>
</evidence>
<gene>
    <name evidence="6" type="ORF">chiPu_0004573</name>
</gene>
<protein>
    <recommendedName>
        <fullName evidence="1">Endoplasmic reticulum resident protein 29</fullName>
    </recommendedName>
</protein>